<dbReference type="GO" id="GO:0006355">
    <property type="term" value="P:regulation of DNA-templated transcription"/>
    <property type="evidence" value="ECO:0007669"/>
    <property type="project" value="InterPro"/>
</dbReference>
<sequence>MVAYLAVQTGQEKGTQYPLDPDRPMHIGRATGCEIMLTDPNSSRFHAVVYYEDYAWHLRDTDSRNGTLVNGQKVKHARLIDQTQIVIGKTSLQLIVPEGESASGDPLSQTLYDDLDHWKARESDLVKESSELIDHPNHLLDLYQLSLSLLHGQKPDDVIDTTLQLLLDRTSSDAIALAIEASDGRWKIRRQFPKKKNTIQLDRTQLKRVTKSRNVYASEYPDSNGSLDHDPFCIMVPIVDNDTSIGVLILQRTEKVYDDTLIELVVGAAGLLASGLVQSTFTESLIVENQRIADRNADQGELIGDSKIMVKLKERIQRVGKASGSVLIRGESGSGKELVARAVHRASHRNDRPMLTVNCAAIPKDLLESQLFGHKRGSFTGADADHVGLFEQADQGTLFLDEIGEMTLEGQAKLLRILEGHPFLPVGASKQVRVDVRVIAATNRDLTEFVRDGRFREDLYYRLSVFELPVPPLRDRGEDIDHLIDHFLAHFLLQHGRPKLALSAAARSRLQTYPWPGNVRQLRNVIDSAVVMADEPEIMEDDLGLRDAGLTNLDTLRIDIWEKRLIEKALSRSSGSVPEAAKLLGISRATAYRKIAEYEIDRN</sequence>
<dbReference type="InterPro" id="IPR025944">
    <property type="entry name" value="Sigma_54_int_dom_CS"/>
</dbReference>
<evidence type="ECO:0000313" key="7">
    <source>
        <dbReference type="EMBL" id="TWT93627.1"/>
    </source>
</evidence>
<dbReference type="PANTHER" id="PTHR32071:SF57">
    <property type="entry name" value="C4-DICARBOXYLATE TRANSPORT TRANSCRIPTIONAL REGULATORY PROTEIN DCTD"/>
    <property type="match status" value="1"/>
</dbReference>
<dbReference type="OrthoDB" id="9761019at2"/>
<dbReference type="Gene3D" id="3.40.50.300">
    <property type="entry name" value="P-loop containing nucleotide triphosphate hydrolases"/>
    <property type="match status" value="1"/>
</dbReference>
<dbReference type="PRINTS" id="PR01590">
    <property type="entry name" value="HTHFIS"/>
</dbReference>
<dbReference type="SMART" id="SM00240">
    <property type="entry name" value="FHA"/>
    <property type="match status" value="1"/>
</dbReference>
<dbReference type="Gene3D" id="1.10.8.60">
    <property type="match status" value="1"/>
</dbReference>
<dbReference type="CDD" id="cd00060">
    <property type="entry name" value="FHA"/>
    <property type="match status" value="1"/>
</dbReference>
<reference evidence="7 8" key="1">
    <citation type="submission" date="2019-02" db="EMBL/GenBank/DDBJ databases">
        <title>Deep-cultivation of Planctomycetes and their phenomic and genomic characterization uncovers novel biology.</title>
        <authorList>
            <person name="Wiegand S."/>
            <person name="Jogler M."/>
            <person name="Boedeker C."/>
            <person name="Pinto D."/>
            <person name="Vollmers J."/>
            <person name="Rivas-Marin E."/>
            <person name="Kohn T."/>
            <person name="Peeters S.H."/>
            <person name="Heuer A."/>
            <person name="Rast P."/>
            <person name="Oberbeckmann S."/>
            <person name="Bunk B."/>
            <person name="Jeske O."/>
            <person name="Meyerdierks A."/>
            <person name="Storesund J.E."/>
            <person name="Kallscheuer N."/>
            <person name="Luecker S."/>
            <person name="Lage O.M."/>
            <person name="Pohl T."/>
            <person name="Merkel B.J."/>
            <person name="Hornburger P."/>
            <person name="Mueller R.-W."/>
            <person name="Bruemmer F."/>
            <person name="Labrenz M."/>
            <person name="Spormann A.M."/>
            <person name="Op Den Camp H."/>
            <person name="Overmann J."/>
            <person name="Amann R."/>
            <person name="Jetten M.S.M."/>
            <person name="Mascher T."/>
            <person name="Medema M.H."/>
            <person name="Devos D.P."/>
            <person name="Kaster A.-K."/>
            <person name="Ovreas L."/>
            <person name="Rohde M."/>
            <person name="Galperin M.Y."/>
            <person name="Jogler C."/>
        </authorList>
    </citation>
    <scope>NUCLEOTIDE SEQUENCE [LARGE SCALE GENOMIC DNA]</scope>
    <source>
        <strain evidence="7 8">Pla100</strain>
    </source>
</reference>
<dbReference type="InterPro" id="IPR000253">
    <property type="entry name" value="FHA_dom"/>
</dbReference>
<evidence type="ECO:0000259" key="6">
    <source>
        <dbReference type="PROSITE" id="PS50045"/>
    </source>
</evidence>
<dbReference type="SMART" id="SM00382">
    <property type="entry name" value="AAA"/>
    <property type="match status" value="1"/>
</dbReference>
<dbReference type="Proteomes" id="UP000316213">
    <property type="component" value="Unassembled WGS sequence"/>
</dbReference>
<organism evidence="7 8">
    <name type="scientific">Neorhodopirellula pilleata</name>
    <dbReference type="NCBI Taxonomy" id="2714738"/>
    <lineage>
        <taxon>Bacteria</taxon>
        <taxon>Pseudomonadati</taxon>
        <taxon>Planctomycetota</taxon>
        <taxon>Planctomycetia</taxon>
        <taxon>Pirellulales</taxon>
        <taxon>Pirellulaceae</taxon>
        <taxon>Neorhodopirellula</taxon>
    </lineage>
</organism>
<dbReference type="PROSITE" id="PS00675">
    <property type="entry name" value="SIGMA54_INTERACT_1"/>
    <property type="match status" value="1"/>
</dbReference>
<dbReference type="InterPro" id="IPR027417">
    <property type="entry name" value="P-loop_NTPase"/>
</dbReference>
<dbReference type="Pfam" id="PF00158">
    <property type="entry name" value="Sigma54_activat"/>
    <property type="match status" value="1"/>
</dbReference>
<dbReference type="PROSITE" id="PS50045">
    <property type="entry name" value="SIGMA54_INTERACT_4"/>
    <property type="match status" value="1"/>
</dbReference>
<dbReference type="SUPFAM" id="SSF46689">
    <property type="entry name" value="Homeodomain-like"/>
    <property type="match status" value="1"/>
</dbReference>
<feature type="domain" description="Sigma-54 factor interaction" evidence="6">
    <location>
        <begin position="302"/>
        <end position="531"/>
    </location>
</feature>
<dbReference type="RefSeq" id="WP_146579440.1">
    <property type="nucleotide sequence ID" value="NZ_SJPM01000009.1"/>
</dbReference>
<feature type="domain" description="FHA" evidence="5">
    <location>
        <begin position="25"/>
        <end position="74"/>
    </location>
</feature>
<evidence type="ECO:0000259" key="5">
    <source>
        <dbReference type="PROSITE" id="PS50006"/>
    </source>
</evidence>
<accession>A0A5C6A2T0</accession>
<protein>
    <submittedName>
        <fullName evidence="7">Nitrogen fixation protein VnfA</fullName>
    </submittedName>
</protein>
<gene>
    <name evidence="7" type="primary">vnfA_2</name>
    <name evidence="7" type="ORF">Pla100_41450</name>
</gene>
<dbReference type="InterPro" id="IPR025662">
    <property type="entry name" value="Sigma_54_int_dom_ATP-bd_1"/>
</dbReference>
<dbReference type="SUPFAM" id="SSF49879">
    <property type="entry name" value="SMAD/FHA domain"/>
    <property type="match status" value="1"/>
</dbReference>
<dbReference type="InterPro" id="IPR002197">
    <property type="entry name" value="HTH_Fis"/>
</dbReference>
<dbReference type="Pfam" id="PF25601">
    <property type="entry name" value="AAA_lid_14"/>
    <property type="match status" value="1"/>
</dbReference>
<comment type="caution">
    <text evidence="7">The sequence shown here is derived from an EMBL/GenBank/DDBJ whole genome shotgun (WGS) entry which is preliminary data.</text>
</comment>
<dbReference type="PROSITE" id="PS50006">
    <property type="entry name" value="FHA_DOMAIN"/>
    <property type="match status" value="1"/>
</dbReference>
<dbReference type="PANTHER" id="PTHR32071">
    <property type="entry name" value="TRANSCRIPTIONAL REGULATORY PROTEIN"/>
    <property type="match status" value="1"/>
</dbReference>
<dbReference type="EMBL" id="SJPM01000009">
    <property type="protein sequence ID" value="TWT93627.1"/>
    <property type="molecule type" value="Genomic_DNA"/>
</dbReference>
<dbReference type="CDD" id="cd00009">
    <property type="entry name" value="AAA"/>
    <property type="match status" value="1"/>
</dbReference>
<dbReference type="PROSITE" id="PS00688">
    <property type="entry name" value="SIGMA54_INTERACT_3"/>
    <property type="match status" value="1"/>
</dbReference>
<dbReference type="FunFam" id="3.40.50.300:FF:000006">
    <property type="entry name" value="DNA-binding transcriptional regulator NtrC"/>
    <property type="match status" value="1"/>
</dbReference>
<dbReference type="InterPro" id="IPR008984">
    <property type="entry name" value="SMAD_FHA_dom_sf"/>
</dbReference>
<dbReference type="SUPFAM" id="SSF52540">
    <property type="entry name" value="P-loop containing nucleoside triphosphate hydrolases"/>
    <property type="match status" value="1"/>
</dbReference>
<dbReference type="GO" id="GO:0005524">
    <property type="term" value="F:ATP binding"/>
    <property type="evidence" value="ECO:0007669"/>
    <property type="project" value="UniProtKB-KW"/>
</dbReference>
<evidence type="ECO:0000313" key="8">
    <source>
        <dbReference type="Proteomes" id="UP000316213"/>
    </source>
</evidence>
<dbReference type="SUPFAM" id="SSF55781">
    <property type="entry name" value="GAF domain-like"/>
    <property type="match status" value="1"/>
</dbReference>
<dbReference type="GO" id="GO:0043565">
    <property type="term" value="F:sequence-specific DNA binding"/>
    <property type="evidence" value="ECO:0007669"/>
    <property type="project" value="InterPro"/>
</dbReference>
<dbReference type="Gene3D" id="2.60.200.20">
    <property type="match status" value="1"/>
</dbReference>
<keyword evidence="2" id="KW-0067">ATP-binding</keyword>
<name>A0A5C6A2T0_9BACT</name>
<keyword evidence="1" id="KW-0547">Nucleotide-binding</keyword>
<evidence type="ECO:0000256" key="3">
    <source>
        <dbReference type="ARBA" id="ARBA00023015"/>
    </source>
</evidence>
<dbReference type="InterPro" id="IPR009057">
    <property type="entry name" value="Homeodomain-like_sf"/>
</dbReference>
<dbReference type="Pfam" id="PF00498">
    <property type="entry name" value="FHA"/>
    <property type="match status" value="1"/>
</dbReference>
<keyword evidence="3" id="KW-0805">Transcription regulation</keyword>
<keyword evidence="4" id="KW-0804">Transcription</keyword>
<dbReference type="InterPro" id="IPR002078">
    <property type="entry name" value="Sigma_54_int"/>
</dbReference>
<dbReference type="InterPro" id="IPR003593">
    <property type="entry name" value="AAA+_ATPase"/>
</dbReference>
<evidence type="ECO:0000256" key="1">
    <source>
        <dbReference type="ARBA" id="ARBA00022741"/>
    </source>
</evidence>
<dbReference type="Gene3D" id="1.10.10.60">
    <property type="entry name" value="Homeodomain-like"/>
    <property type="match status" value="1"/>
</dbReference>
<evidence type="ECO:0000256" key="2">
    <source>
        <dbReference type="ARBA" id="ARBA00022840"/>
    </source>
</evidence>
<dbReference type="InterPro" id="IPR058031">
    <property type="entry name" value="AAA_lid_NorR"/>
</dbReference>
<evidence type="ECO:0000256" key="4">
    <source>
        <dbReference type="ARBA" id="ARBA00023163"/>
    </source>
</evidence>
<proteinExistence type="predicted"/>
<dbReference type="Pfam" id="PF02954">
    <property type="entry name" value="HTH_8"/>
    <property type="match status" value="1"/>
</dbReference>
<dbReference type="AlphaFoldDB" id="A0A5C6A2T0"/>
<keyword evidence="8" id="KW-1185">Reference proteome</keyword>